<dbReference type="GO" id="GO:0016020">
    <property type="term" value="C:membrane"/>
    <property type="evidence" value="ECO:0007669"/>
    <property type="project" value="InterPro"/>
</dbReference>
<accession>Q875K4</accession>
<dbReference type="AlphaFoldDB" id="Q875K4"/>
<dbReference type="Pfam" id="PF08015">
    <property type="entry name" value="Pheromone"/>
    <property type="match status" value="1"/>
</dbReference>
<name>Q875K4_COPCI</name>
<organism evidence="1">
    <name type="scientific">Coprinopsis cinerea</name>
    <name type="common">Inky cap fungus</name>
    <name type="synonym">Hormographiella aspergillata</name>
    <dbReference type="NCBI Taxonomy" id="5346"/>
    <lineage>
        <taxon>Eukaryota</taxon>
        <taxon>Fungi</taxon>
        <taxon>Dikarya</taxon>
        <taxon>Basidiomycota</taxon>
        <taxon>Agaricomycotina</taxon>
        <taxon>Agaricomycetes</taxon>
        <taxon>Agaricomycetidae</taxon>
        <taxon>Agaricales</taxon>
        <taxon>Agaricineae</taxon>
        <taxon>Psathyrellaceae</taxon>
        <taxon>Coprinopsis</taxon>
    </lineage>
</organism>
<dbReference type="EMBL" id="AY172111">
    <property type="protein sequence ID" value="AAO17259.1"/>
    <property type="molecule type" value="Genomic_DNA"/>
</dbReference>
<protein>
    <submittedName>
        <fullName evidence="1">Pheromone phb3.2</fullName>
    </submittedName>
</protein>
<evidence type="ECO:0000313" key="1">
    <source>
        <dbReference type="EMBL" id="AAO17259.1"/>
    </source>
</evidence>
<dbReference type="InterPro" id="IPR012597">
    <property type="entry name" value="Pheromone"/>
</dbReference>
<proteinExistence type="predicted"/>
<sequence>MDKEPLAQIRPARRIHLYRARLPSSTLGARSKRRPDSACRSNAGLVIRIGLIRDVPYERRTQGGSGPTWFCIIQ</sequence>
<reference evidence="1" key="1">
    <citation type="journal article" date="2005" name="Genetics">
        <title>The origin of multiple B mating specificities in Coprinus cinereus.</title>
        <authorList>
            <person name="Riquelme M."/>
            <person name="Challen M.P."/>
            <person name="Casselton L.A."/>
            <person name="Brown A.J."/>
        </authorList>
    </citation>
    <scope>NUCLEOTIDE SEQUENCE</scope>
    <source>
        <strain evidence="1">B3</strain>
    </source>
</reference>
<dbReference type="GO" id="GO:0000772">
    <property type="term" value="F:mating pheromone activity"/>
    <property type="evidence" value="ECO:0007669"/>
    <property type="project" value="InterPro"/>
</dbReference>